<keyword evidence="2" id="KW-1185">Reference proteome</keyword>
<organism evidence="1 2">
    <name type="scientific">Solanum verrucosum</name>
    <dbReference type="NCBI Taxonomy" id="315347"/>
    <lineage>
        <taxon>Eukaryota</taxon>
        <taxon>Viridiplantae</taxon>
        <taxon>Streptophyta</taxon>
        <taxon>Embryophyta</taxon>
        <taxon>Tracheophyta</taxon>
        <taxon>Spermatophyta</taxon>
        <taxon>Magnoliopsida</taxon>
        <taxon>eudicotyledons</taxon>
        <taxon>Gunneridae</taxon>
        <taxon>Pentapetalae</taxon>
        <taxon>asterids</taxon>
        <taxon>lamiids</taxon>
        <taxon>Solanales</taxon>
        <taxon>Solanaceae</taxon>
        <taxon>Solanoideae</taxon>
        <taxon>Solaneae</taxon>
        <taxon>Solanum</taxon>
    </lineage>
</organism>
<sequence length="17" mass="2019">MTLRCDEENIVPEDIIE</sequence>
<dbReference type="Proteomes" id="UP001234989">
    <property type="component" value="Chromosome 9"/>
</dbReference>
<evidence type="ECO:0000313" key="2">
    <source>
        <dbReference type="Proteomes" id="UP001234989"/>
    </source>
</evidence>
<name>A0AAF0UKF7_SOLVR</name>
<gene>
    <name evidence="1" type="ORF">MTR67_040929</name>
</gene>
<dbReference type="EMBL" id="CP133620">
    <property type="protein sequence ID" value="WMV47544.1"/>
    <property type="molecule type" value="Genomic_DNA"/>
</dbReference>
<accession>A0AAF0UKF7</accession>
<proteinExistence type="predicted"/>
<dbReference type="AlphaFoldDB" id="A0AAF0UKF7"/>
<evidence type="ECO:0000313" key="1">
    <source>
        <dbReference type="EMBL" id="WMV47544.1"/>
    </source>
</evidence>
<protein>
    <submittedName>
        <fullName evidence="1">Uncharacterized protein</fullName>
    </submittedName>
</protein>
<reference evidence="1" key="1">
    <citation type="submission" date="2023-08" db="EMBL/GenBank/DDBJ databases">
        <title>A de novo genome assembly of Solanum verrucosum Schlechtendal, a Mexican diploid species geographically isolated from the other diploid A-genome species in potato relatives.</title>
        <authorList>
            <person name="Hosaka K."/>
        </authorList>
    </citation>
    <scope>NUCLEOTIDE SEQUENCE</scope>
    <source>
        <tissue evidence="1">Young leaves</tissue>
    </source>
</reference>